<evidence type="ECO:0000256" key="2">
    <source>
        <dbReference type="ARBA" id="ARBA00022723"/>
    </source>
</evidence>
<protein>
    <recommendedName>
        <fullName evidence="8">Creatininase</fullName>
    </recommendedName>
</protein>
<organism evidence="6 7">
    <name type="scientific">Entotheonella factor</name>
    <dbReference type="NCBI Taxonomy" id="1429438"/>
    <lineage>
        <taxon>Bacteria</taxon>
        <taxon>Pseudomonadati</taxon>
        <taxon>Nitrospinota/Tectimicrobiota group</taxon>
        <taxon>Candidatus Tectimicrobiota</taxon>
        <taxon>Candidatus Entotheonellia</taxon>
        <taxon>Candidatus Entotheonellales</taxon>
        <taxon>Candidatus Entotheonellaceae</taxon>
        <taxon>Candidatus Entotheonella</taxon>
    </lineage>
</organism>
<evidence type="ECO:0008006" key="8">
    <source>
        <dbReference type="Google" id="ProtNLM"/>
    </source>
</evidence>
<evidence type="ECO:0000256" key="4">
    <source>
        <dbReference type="ARBA" id="ARBA00022833"/>
    </source>
</evidence>
<evidence type="ECO:0000256" key="5">
    <source>
        <dbReference type="ARBA" id="ARBA00024029"/>
    </source>
</evidence>
<keyword evidence="3" id="KW-0378">Hydrolase</keyword>
<comment type="similarity">
    <text evidence="5">Belongs to the creatininase superfamily.</text>
</comment>
<dbReference type="Gene3D" id="3.40.50.10310">
    <property type="entry name" value="Creatininase"/>
    <property type="match status" value="1"/>
</dbReference>
<evidence type="ECO:0000256" key="1">
    <source>
        <dbReference type="ARBA" id="ARBA00001947"/>
    </source>
</evidence>
<keyword evidence="4" id="KW-0862">Zinc</keyword>
<dbReference type="PANTHER" id="PTHR35005:SF1">
    <property type="entry name" value="2-AMINO-5-FORMYLAMINO-6-RIBOSYLAMINOPYRIMIDIN-4(3H)-ONE 5'-MONOPHOSPHATE DEFORMYLASE"/>
    <property type="match status" value="1"/>
</dbReference>
<evidence type="ECO:0000256" key="3">
    <source>
        <dbReference type="ARBA" id="ARBA00022801"/>
    </source>
</evidence>
<sequence>MSEQPVYVLSDMSWPEAEKALETARVALIAVGSSEQHGPNLAMQADTAQAYAFATKLAERFYPHVLLAPPLHVGLSDHHMNFPGSLTLSPETFYAFLHDVIESLSRHGLKKFLLINGHGGNAATLGMSLVRLKRELDVEVAHLDFYTMAPEVAKEFVVSDVWGHACEIEVSMSMYLAPHIVKTDKLAKGEIKGYPYTLNPGGGGRKVNYPYSFDMVTANGCLGDATQATAEKGKVMIEACLDRAAEFLEDYIAGPR</sequence>
<comment type="caution">
    <text evidence="6">The sequence shown here is derived from an EMBL/GenBank/DDBJ whole genome shotgun (WGS) entry which is preliminary data.</text>
</comment>
<dbReference type="GO" id="GO:0016811">
    <property type="term" value="F:hydrolase activity, acting on carbon-nitrogen (but not peptide) bonds, in linear amides"/>
    <property type="evidence" value="ECO:0007669"/>
    <property type="project" value="TreeGrafter"/>
</dbReference>
<dbReference type="Proteomes" id="UP000019141">
    <property type="component" value="Unassembled WGS sequence"/>
</dbReference>
<keyword evidence="7" id="KW-1185">Reference proteome</keyword>
<dbReference type="AlphaFoldDB" id="W4LNE1"/>
<dbReference type="EMBL" id="AZHW01000469">
    <property type="protein sequence ID" value="ETW99235.1"/>
    <property type="molecule type" value="Genomic_DNA"/>
</dbReference>
<dbReference type="InterPro" id="IPR003785">
    <property type="entry name" value="Creatininase/forma_Hydrolase"/>
</dbReference>
<evidence type="ECO:0000313" key="6">
    <source>
        <dbReference type="EMBL" id="ETW99235.1"/>
    </source>
</evidence>
<accession>W4LNE1</accession>
<proteinExistence type="inferred from homology"/>
<reference evidence="6 7" key="1">
    <citation type="journal article" date="2014" name="Nature">
        <title>An environmental bacterial taxon with a large and distinct metabolic repertoire.</title>
        <authorList>
            <person name="Wilson M.C."/>
            <person name="Mori T."/>
            <person name="Ruckert C."/>
            <person name="Uria A.R."/>
            <person name="Helf M.J."/>
            <person name="Takada K."/>
            <person name="Gernert C."/>
            <person name="Steffens U.A."/>
            <person name="Heycke N."/>
            <person name="Schmitt S."/>
            <person name="Rinke C."/>
            <person name="Helfrich E.J."/>
            <person name="Brachmann A.O."/>
            <person name="Gurgui C."/>
            <person name="Wakimoto T."/>
            <person name="Kracht M."/>
            <person name="Crusemann M."/>
            <person name="Hentschel U."/>
            <person name="Abe I."/>
            <person name="Matsunaga S."/>
            <person name="Kalinowski J."/>
            <person name="Takeyama H."/>
            <person name="Piel J."/>
        </authorList>
    </citation>
    <scope>NUCLEOTIDE SEQUENCE [LARGE SCALE GENOMIC DNA]</scope>
    <source>
        <strain evidence="7">TSY1</strain>
    </source>
</reference>
<evidence type="ECO:0000313" key="7">
    <source>
        <dbReference type="Proteomes" id="UP000019141"/>
    </source>
</evidence>
<dbReference type="GO" id="GO:0009231">
    <property type="term" value="P:riboflavin biosynthetic process"/>
    <property type="evidence" value="ECO:0007669"/>
    <property type="project" value="TreeGrafter"/>
</dbReference>
<name>W4LNE1_ENTF1</name>
<dbReference type="SUPFAM" id="SSF102215">
    <property type="entry name" value="Creatininase"/>
    <property type="match status" value="1"/>
</dbReference>
<dbReference type="Pfam" id="PF02633">
    <property type="entry name" value="Creatininase"/>
    <property type="match status" value="1"/>
</dbReference>
<dbReference type="PANTHER" id="PTHR35005">
    <property type="entry name" value="3-DEHYDRO-SCYLLO-INOSOSE HYDROLASE"/>
    <property type="match status" value="1"/>
</dbReference>
<dbReference type="InterPro" id="IPR024087">
    <property type="entry name" value="Creatininase-like_sf"/>
</dbReference>
<dbReference type="HOGENOM" id="CLU_055029_2_1_7"/>
<keyword evidence="2" id="KW-0479">Metal-binding</keyword>
<comment type="cofactor">
    <cofactor evidence="1">
        <name>Zn(2+)</name>
        <dbReference type="ChEBI" id="CHEBI:29105"/>
    </cofactor>
</comment>
<dbReference type="GO" id="GO:0046872">
    <property type="term" value="F:metal ion binding"/>
    <property type="evidence" value="ECO:0007669"/>
    <property type="project" value="UniProtKB-KW"/>
</dbReference>
<gene>
    <name evidence="6" type="ORF">ETSY1_15765</name>
</gene>